<dbReference type="SMART" id="SM00422">
    <property type="entry name" value="HTH_MERR"/>
    <property type="match status" value="1"/>
</dbReference>
<dbReference type="GO" id="GO:0003677">
    <property type="term" value="F:DNA binding"/>
    <property type="evidence" value="ECO:0007669"/>
    <property type="project" value="UniProtKB-KW"/>
</dbReference>
<evidence type="ECO:0000256" key="3">
    <source>
        <dbReference type="ARBA" id="ARBA00023163"/>
    </source>
</evidence>
<dbReference type="PROSITE" id="PS00552">
    <property type="entry name" value="HTH_MERR_1"/>
    <property type="match status" value="1"/>
</dbReference>
<dbReference type="AlphaFoldDB" id="A0A1I2UX21"/>
<dbReference type="PANTHER" id="PTHR30204:SF94">
    <property type="entry name" value="HEAVY METAL-DEPENDENT TRANSCRIPTIONAL REGULATOR HI_0293-RELATED"/>
    <property type="match status" value="1"/>
</dbReference>
<dbReference type="PRINTS" id="PR00040">
    <property type="entry name" value="HTHMERR"/>
</dbReference>
<evidence type="ECO:0000256" key="2">
    <source>
        <dbReference type="ARBA" id="ARBA00023125"/>
    </source>
</evidence>
<dbReference type="STRING" id="582675.SAMN05192565_11256"/>
<dbReference type="Pfam" id="PF00376">
    <property type="entry name" value="MerR"/>
    <property type="match status" value="1"/>
</dbReference>
<dbReference type="InterPro" id="IPR000551">
    <property type="entry name" value="MerR-type_HTH_dom"/>
</dbReference>
<keyword evidence="6" id="KW-1185">Reference proteome</keyword>
<dbReference type="CDD" id="cd04785">
    <property type="entry name" value="HTH_CadR-PbrR-like"/>
    <property type="match status" value="1"/>
</dbReference>
<dbReference type="SUPFAM" id="SSF46955">
    <property type="entry name" value="Putative DNA-binding domain"/>
    <property type="match status" value="1"/>
</dbReference>
<dbReference type="Proteomes" id="UP000199229">
    <property type="component" value="Unassembled WGS sequence"/>
</dbReference>
<dbReference type="GO" id="GO:0003700">
    <property type="term" value="F:DNA-binding transcription factor activity"/>
    <property type="evidence" value="ECO:0007669"/>
    <property type="project" value="InterPro"/>
</dbReference>
<dbReference type="InterPro" id="IPR009061">
    <property type="entry name" value="DNA-bd_dom_put_sf"/>
</dbReference>
<dbReference type="PROSITE" id="PS50937">
    <property type="entry name" value="HTH_MERR_2"/>
    <property type="match status" value="1"/>
</dbReference>
<dbReference type="PANTHER" id="PTHR30204">
    <property type="entry name" value="REDOX-CYCLING DRUG-SENSING TRANSCRIPTIONAL ACTIVATOR SOXR"/>
    <property type="match status" value="1"/>
</dbReference>
<protein>
    <submittedName>
        <fullName evidence="5">DNA-binding transcriptional regulator, MerR family</fullName>
    </submittedName>
</protein>
<dbReference type="Pfam" id="PF09278">
    <property type="entry name" value="MerR-DNA-bind"/>
    <property type="match status" value="1"/>
</dbReference>
<sequence>MKPLPIGALSELAGVKIPTIRYYEGIGLLPVAERTGTNRRTYDDATVRRLRFIRHARELGFEVDAIRTLLDLADQPDRPCGDADVIARRHLADIDNRLSRLTALRTEVQAMVDQCARGSIAQCRVIEVLADHEECLHEAH</sequence>
<organism evidence="5 6">
    <name type="scientific">Methylobacterium gossipiicola</name>
    <dbReference type="NCBI Taxonomy" id="582675"/>
    <lineage>
        <taxon>Bacteria</taxon>
        <taxon>Pseudomonadati</taxon>
        <taxon>Pseudomonadota</taxon>
        <taxon>Alphaproteobacteria</taxon>
        <taxon>Hyphomicrobiales</taxon>
        <taxon>Methylobacteriaceae</taxon>
        <taxon>Methylobacterium</taxon>
    </lineage>
</organism>
<keyword evidence="3" id="KW-0804">Transcription</keyword>
<dbReference type="InterPro" id="IPR015358">
    <property type="entry name" value="Tscrpt_reg_MerR_DNA-bd"/>
</dbReference>
<gene>
    <name evidence="5" type="ORF">SAMN05192565_11256</name>
</gene>
<evidence type="ECO:0000313" key="6">
    <source>
        <dbReference type="Proteomes" id="UP000199229"/>
    </source>
</evidence>
<evidence type="ECO:0000256" key="1">
    <source>
        <dbReference type="ARBA" id="ARBA00023015"/>
    </source>
</evidence>
<accession>A0A1I2UX21</accession>
<reference evidence="6" key="1">
    <citation type="submission" date="2016-10" db="EMBL/GenBank/DDBJ databases">
        <authorList>
            <person name="Varghese N."/>
            <person name="Submissions S."/>
        </authorList>
    </citation>
    <scope>NUCLEOTIDE SEQUENCE [LARGE SCALE GENOMIC DNA]</scope>
    <source>
        <strain evidence="6">Gh-105</strain>
    </source>
</reference>
<dbReference type="InterPro" id="IPR047057">
    <property type="entry name" value="MerR_fam"/>
</dbReference>
<keyword evidence="1" id="KW-0805">Transcription regulation</keyword>
<keyword evidence="2 5" id="KW-0238">DNA-binding</keyword>
<name>A0A1I2UX21_9HYPH</name>
<dbReference type="Gene3D" id="1.10.1660.10">
    <property type="match status" value="1"/>
</dbReference>
<evidence type="ECO:0000259" key="4">
    <source>
        <dbReference type="PROSITE" id="PS50937"/>
    </source>
</evidence>
<feature type="domain" description="HTH merR-type" evidence="4">
    <location>
        <begin position="1"/>
        <end position="72"/>
    </location>
</feature>
<proteinExistence type="predicted"/>
<dbReference type="RefSeq" id="WP_056355111.1">
    <property type="nucleotide sequence ID" value="NZ_FOPM01000012.1"/>
</dbReference>
<evidence type="ECO:0000313" key="5">
    <source>
        <dbReference type="EMBL" id="SFG81645.1"/>
    </source>
</evidence>
<dbReference type="EMBL" id="FOPM01000012">
    <property type="protein sequence ID" value="SFG81645.1"/>
    <property type="molecule type" value="Genomic_DNA"/>
</dbReference>
<dbReference type="OrthoDB" id="9802944at2"/>